<dbReference type="Proteomes" id="UP000248688">
    <property type="component" value="Chromosome"/>
</dbReference>
<evidence type="ECO:0000313" key="3">
    <source>
        <dbReference type="Proteomes" id="UP000248688"/>
    </source>
</evidence>
<sequence>MKHTFCLIILLLTCFFAKAQSSSDLIVLDTKKLFGKFSIIGGSAQLLTDREGYDNQPNFINDKQVAFSSIDENGNSDIIVYSFDTEEFTNMTRTTTKSEFSPRLTDCGKYISAVTVEEDSSQRLWLYPINFGEPELLYDDIEPVAYYAWHNNIAAMNILGEPNELVYPYSRENIAQLAQNVGNCIQKRPKTSEITYVDKGTSVVLNGKETFELKSYDLEEKTAGNYGVAMGQGDDFAWIDKNTLIMAKGQELYIKKVNKSMEWEKIAVVSMPGYGAISRLAASPAGDKLVLVMERK</sequence>
<organism evidence="2 3">
    <name type="scientific">Echinicola strongylocentroti</name>
    <dbReference type="NCBI Taxonomy" id="1795355"/>
    <lineage>
        <taxon>Bacteria</taxon>
        <taxon>Pseudomonadati</taxon>
        <taxon>Bacteroidota</taxon>
        <taxon>Cytophagia</taxon>
        <taxon>Cytophagales</taxon>
        <taxon>Cyclobacteriaceae</taxon>
        <taxon>Echinicola</taxon>
    </lineage>
</organism>
<dbReference type="SUPFAM" id="SSF69304">
    <property type="entry name" value="Tricorn protease N-terminal domain"/>
    <property type="match status" value="1"/>
</dbReference>
<evidence type="ECO:0000313" key="2">
    <source>
        <dbReference type="EMBL" id="AWW33016.1"/>
    </source>
</evidence>
<gene>
    <name evidence="2" type="ORF">DN752_01505</name>
</gene>
<evidence type="ECO:0000256" key="1">
    <source>
        <dbReference type="SAM" id="SignalP"/>
    </source>
</evidence>
<dbReference type="Gene3D" id="2.120.10.30">
    <property type="entry name" value="TolB, C-terminal domain"/>
    <property type="match status" value="1"/>
</dbReference>
<dbReference type="InterPro" id="IPR011042">
    <property type="entry name" value="6-blade_b-propeller_TolB-like"/>
</dbReference>
<dbReference type="KEGG" id="est:DN752_01505"/>
<dbReference type="AlphaFoldDB" id="A0A2Z4IR27"/>
<protein>
    <submittedName>
        <fullName evidence="2">Uncharacterized protein</fullName>
    </submittedName>
</protein>
<keyword evidence="3" id="KW-1185">Reference proteome</keyword>
<feature type="chain" id="PRO_5016376625" evidence="1">
    <location>
        <begin position="20"/>
        <end position="296"/>
    </location>
</feature>
<accession>A0A2Z4IR27</accession>
<keyword evidence="1" id="KW-0732">Signal</keyword>
<dbReference type="EMBL" id="CP030041">
    <property type="protein sequence ID" value="AWW33016.1"/>
    <property type="molecule type" value="Genomic_DNA"/>
</dbReference>
<name>A0A2Z4IR27_9BACT</name>
<feature type="signal peptide" evidence="1">
    <location>
        <begin position="1"/>
        <end position="19"/>
    </location>
</feature>
<dbReference type="OrthoDB" id="9797498at2"/>
<reference evidence="2 3" key="1">
    <citation type="submission" date="2018-06" db="EMBL/GenBank/DDBJ databases">
        <title>Echinicola strongylocentroti sp. nov., isolated from a sea urchin Strongylocentrotus intermedius.</title>
        <authorList>
            <person name="Bae S.S."/>
        </authorList>
    </citation>
    <scope>NUCLEOTIDE SEQUENCE [LARGE SCALE GENOMIC DNA]</scope>
    <source>
        <strain evidence="2 3">MEBiC08714</strain>
    </source>
</reference>
<proteinExistence type="predicted"/>